<keyword evidence="2" id="KW-0805">Transcription regulation</keyword>
<dbReference type="CDD" id="cd12148">
    <property type="entry name" value="fungal_TF_MHR"/>
    <property type="match status" value="1"/>
</dbReference>
<dbReference type="Pfam" id="PF00172">
    <property type="entry name" value="Zn_clus"/>
    <property type="match status" value="1"/>
</dbReference>
<dbReference type="SMART" id="SM00906">
    <property type="entry name" value="Fungal_trans"/>
    <property type="match status" value="1"/>
</dbReference>
<accession>A0AA39CZ54</accession>
<feature type="region of interest" description="Disordered" evidence="6">
    <location>
        <begin position="73"/>
        <end position="137"/>
    </location>
</feature>
<evidence type="ECO:0000256" key="4">
    <source>
        <dbReference type="ARBA" id="ARBA00023163"/>
    </source>
</evidence>
<dbReference type="AlphaFoldDB" id="A0AA39CZ54"/>
<evidence type="ECO:0000256" key="6">
    <source>
        <dbReference type="SAM" id="MobiDB-lite"/>
    </source>
</evidence>
<dbReference type="InterPro" id="IPR050987">
    <property type="entry name" value="AtrR-like"/>
</dbReference>
<dbReference type="Gene3D" id="4.10.240.10">
    <property type="entry name" value="Zn(2)-C6 fungal-type DNA-binding domain"/>
    <property type="match status" value="1"/>
</dbReference>
<dbReference type="GO" id="GO:0003677">
    <property type="term" value="F:DNA binding"/>
    <property type="evidence" value="ECO:0007669"/>
    <property type="project" value="UniProtKB-KW"/>
</dbReference>
<feature type="compositionally biased region" description="Polar residues" evidence="6">
    <location>
        <begin position="109"/>
        <end position="130"/>
    </location>
</feature>
<keyword evidence="3" id="KW-0238">DNA-binding</keyword>
<keyword evidence="4" id="KW-0804">Transcription</keyword>
<organism evidence="8 9">
    <name type="scientific">Knufia peltigerae</name>
    <dbReference type="NCBI Taxonomy" id="1002370"/>
    <lineage>
        <taxon>Eukaryota</taxon>
        <taxon>Fungi</taxon>
        <taxon>Dikarya</taxon>
        <taxon>Ascomycota</taxon>
        <taxon>Pezizomycotina</taxon>
        <taxon>Eurotiomycetes</taxon>
        <taxon>Chaetothyriomycetidae</taxon>
        <taxon>Chaetothyriales</taxon>
        <taxon>Trichomeriaceae</taxon>
        <taxon>Knufia</taxon>
    </lineage>
</organism>
<gene>
    <name evidence="8" type="ORF">H2204_006277</name>
</gene>
<keyword evidence="9" id="KW-1185">Reference proteome</keyword>
<protein>
    <recommendedName>
        <fullName evidence="7">Zn(2)-C6 fungal-type domain-containing protein</fullName>
    </recommendedName>
</protein>
<reference evidence="8" key="1">
    <citation type="submission" date="2022-10" db="EMBL/GenBank/DDBJ databases">
        <title>Culturing micro-colonial fungi from biological soil crusts in the Mojave desert and describing Neophaeococcomyces mojavensis, and introducing the new genera and species Taxawa tesnikishii.</title>
        <authorList>
            <person name="Kurbessoian T."/>
            <person name="Stajich J.E."/>
        </authorList>
    </citation>
    <scope>NUCLEOTIDE SEQUENCE</scope>
    <source>
        <strain evidence="8">TK_35</strain>
    </source>
</reference>
<dbReference type="EMBL" id="JAPDRN010000038">
    <property type="protein sequence ID" value="KAJ9634452.1"/>
    <property type="molecule type" value="Genomic_DNA"/>
</dbReference>
<dbReference type="GO" id="GO:0000981">
    <property type="term" value="F:DNA-binding transcription factor activity, RNA polymerase II-specific"/>
    <property type="evidence" value="ECO:0007669"/>
    <property type="project" value="InterPro"/>
</dbReference>
<dbReference type="SMART" id="SM00066">
    <property type="entry name" value="GAL4"/>
    <property type="match status" value="1"/>
</dbReference>
<evidence type="ECO:0000313" key="8">
    <source>
        <dbReference type="EMBL" id="KAJ9634452.1"/>
    </source>
</evidence>
<dbReference type="SUPFAM" id="SSF57701">
    <property type="entry name" value="Zn2/Cys6 DNA-binding domain"/>
    <property type="match status" value="1"/>
</dbReference>
<keyword evidence="1" id="KW-0479">Metal-binding</keyword>
<dbReference type="InterPro" id="IPR036864">
    <property type="entry name" value="Zn2-C6_fun-type_DNA-bd_sf"/>
</dbReference>
<dbReference type="PROSITE" id="PS50048">
    <property type="entry name" value="ZN2_CY6_FUNGAL_2"/>
    <property type="match status" value="1"/>
</dbReference>
<proteinExistence type="predicted"/>
<evidence type="ECO:0000256" key="2">
    <source>
        <dbReference type="ARBA" id="ARBA00023015"/>
    </source>
</evidence>
<sequence length="764" mass="85552">MSSNSTATAPSRKRPYSRARHACLRCRRQKLRCDNTRPCALCIRVGVACEERPSGSRYVLDYAQVHASVHSLDHRFSTTPSSRPHREDHHASPVQSLHDDRPSAPETPLLNSSPTSRNGRDAQGQQSAENTPHLYRPRTSTYEVVDKIFREHNPQGTIHHTSAAIPGGSPDARTNNSGIQYLLVSDVIGEDLPPSDIIDLTLDAYTRAVHWFMLMLHLPSFRADLQKYQTTGYVRADKVPSLVLTILVIAVGAKYITCQTVGEKCPGFDLHGLSDRFIGKVEKHLLDVYEAACIESVQVSAILSSFYLYQGRPSRSVPVNGSCLRVAMTLGLHKESSWKMRDVVTRELWRRLAWVIYTAEVFGALAYGTPGTVRDDEWDVALPENIGDTSETCPGFASTETYEGESCGPVTILSYQRYKFRLYRIASSITRTIYRPSGASWDYVATKIKTINDRLQQWEKSIPPELRLSNLRVTADNEGDQRMIKIFQLQALVLQLSYDNIQLVLHRPLFTMNRAPSWPSLNDSGQVQGTFGEVSNQSSSDLNEMIKISRYQCWVSAMRTSKIGDHAEILSASRETHGGAYVGIQSFTAGVVLGIFALSDPLSDQAHQAKRAVSKIIKLPRLYEYRTTISDQCGVILEELLRLILAEEMKALLVEGDASAKAGESDQAVTGSRDNSNPVDTEQTRQQRFPRVDFDPPLNNADDFPSMDTLRSFPDQSPEIPRDICMGNFSDALLSLQDIRTSNTFDNTTQAWIWDDLIWQPEMS</sequence>
<feature type="compositionally biased region" description="Polar residues" evidence="6">
    <location>
        <begin position="667"/>
        <end position="681"/>
    </location>
</feature>
<evidence type="ECO:0000256" key="5">
    <source>
        <dbReference type="ARBA" id="ARBA00023242"/>
    </source>
</evidence>
<name>A0AA39CZ54_9EURO</name>
<dbReference type="Proteomes" id="UP001172681">
    <property type="component" value="Unassembled WGS sequence"/>
</dbReference>
<dbReference type="InterPro" id="IPR007219">
    <property type="entry name" value="XnlR_reg_dom"/>
</dbReference>
<evidence type="ECO:0000259" key="7">
    <source>
        <dbReference type="PROSITE" id="PS50048"/>
    </source>
</evidence>
<evidence type="ECO:0000256" key="3">
    <source>
        <dbReference type="ARBA" id="ARBA00023125"/>
    </source>
</evidence>
<keyword evidence="5" id="KW-0539">Nucleus</keyword>
<dbReference type="InterPro" id="IPR001138">
    <property type="entry name" value="Zn2Cys6_DnaBD"/>
</dbReference>
<evidence type="ECO:0000256" key="1">
    <source>
        <dbReference type="ARBA" id="ARBA00022723"/>
    </source>
</evidence>
<comment type="caution">
    <text evidence="8">The sequence shown here is derived from an EMBL/GenBank/DDBJ whole genome shotgun (WGS) entry which is preliminary data.</text>
</comment>
<dbReference type="PROSITE" id="PS00463">
    <property type="entry name" value="ZN2_CY6_FUNGAL_1"/>
    <property type="match status" value="1"/>
</dbReference>
<feature type="region of interest" description="Disordered" evidence="6">
    <location>
        <begin position="663"/>
        <end position="686"/>
    </location>
</feature>
<dbReference type="GO" id="GO:0006351">
    <property type="term" value="P:DNA-templated transcription"/>
    <property type="evidence" value="ECO:0007669"/>
    <property type="project" value="InterPro"/>
</dbReference>
<dbReference type="PANTHER" id="PTHR46910:SF17">
    <property type="entry name" value="SCFA-RELATED"/>
    <property type="match status" value="1"/>
</dbReference>
<evidence type="ECO:0000313" key="9">
    <source>
        <dbReference type="Proteomes" id="UP001172681"/>
    </source>
</evidence>
<dbReference type="GO" id="GO:0008270">
    <property type="term" value="F:zinc ion binding"/>
    <property type="evidence" value="ECO:0007669"/>
    <property type="project" value="InterPro"/>
</dbReference>
<dbReference type="Pfam" id="PF04082">
    <property type="entry name" value="Fungal_trans"/>
    <property type="match status" value="1"/>
</dbReference>
<feature type="compositionally biased region" description="Basic and acidic residues" evidence="6">
    <location>
        <begin position="84"/>
        <end position="103"/>
    </location>
</feature>
<dbReference type="PANTHER" id="PTHR46910">
    <property type="entry name" value="TRANSCRIPTION FACTOR PDR1"/>
    <property type="match status" value="1"/>
</dbReference>
<feature type="domain" description="Zn(2)-C6 fungal-type" evidence="7">
    <location>
        <begin position="22"/>
        <end position="49"/>
    </location>
</feature>
<dbReference type="CDD" id="cd00067">
    <property type="entry name" value="GAL4"/>
    <property type="match status" value="1"/>
</dbReference>